<evidence type="ECO:0000256" key="1">
    <source>
        <dbReference type="SAM" id="MobiDB-lite"/>
    </source>
</evidence>
<proteinExistence type="predicted"/>
<comment type="caution">
    <text evidence="2">The sequence shown here is derived from an EMBL/GenBank/DDBJ whole genome shotgun (WGS) entry which is preliminary data.</text>
</comment>
<dbReference type="Proteomes" id="UP001054945">
    <property type="component" value="Unassembled WGS sequence"/>
</dbReference>
<organism evidence="2 3">
    <name type="scientific">Caerostris extrusa</name>
    <name type="common">Bark spider</name>
    <name type="synonym">Caerostris bankana</name>
    <dbReference type="NCBI Taxonomy" id="172846"/>
    <lineage>
        <taxon>Eukaryota</taxon>
        <taxon>Metazoa</taxon>
        <taxon>Ecdysozoa</taxon>
        <taxon>Arthropoda</taxon>
        <taxon>Chelicerata</taxon>
        <taxon>Arachnida</taxon>
        <taxon>Araneae</taxon>
        <taxon>Araneomorphae</taxon>
        <taxon>Entelegynae</taxon>
        <taxon>Araneoidea</taxon>
        <taxon>Araneidae</taxon>
        <taxon>Caerostris</taxon>
    </lineage>
</organism>
<dbReference type="EMBL" id="BPLR01003255">
    <property type="protein sequence ID" value="GIX82607.1"/>
    <property type="molecule type" value="Genomic_DNA"/>
</dbReference>
<sequence>MNRKRKNRRQERPDKGDRSCGGDPFSICSVVVMGSHCVEIGITGPNTAIAFLISLNKDRELLATLSQDLFAVVCFNRIKQLDSKIDNWYDDLKMILFL</sequence>
<dbReference type="AlphaFoldDB" id="A0AAV4NCZ5"/>
<evidence type="ECO:0000313" key="3">
    <source>
        <dbReference type="Proteomes" id="UP001054945"/>
    </source>
</evidence>
<evidence type="ECO:0000313" key="2">
    <source>
        <dbReference type="EMBL" id="GIX82607.1"/>
    </source>
</evidence>
<accession>A0AAV4NCZ5</accession>
<gene>
    <name evidence="2" type="ORF">CEXT_363031</name>
</gene>
<feature type="region of interest" description="Disordered" evidence="1">
    <location>
        <begin position="1"/>
        <end position="23"/>
    </location>
</feature>
<name>A0AAV4NCZ5_CAEEX</name>
<keyword evidence="3" id="KW-1185">Reference proteome</keyword>
<reference evidence="2 3" key="1">
    <citation type="submission" date="2021-06" db="EMBL/GenBank/DDBJ databases">
        <title>Caerostris extrusa draft genome.</title>
        <authorList>
            <person name="Kono N."/>
            <person name="Arakawa K."/>
        </authorList>
    </citation>
    <scope>NUCLEOTIDE SEQUENCE [LARGE SCALE GENOMIC DNA]</scope>
</reference>
<protein>
    <submittedName>
        <fullName evidence="2">Uncharacterized protein</fullName>
    </submittedName>
</protein>
<feature type="compositionally biased region" description="Basic and acidic residues" evidence="1">
    <location>
        <begin position="10"/>
        <end position="20"/>
    </location>
</feature>